<dbReference type="SUPFAM" id="SSF53187">
    <property type="entry name" value="Zn-dependent exopeptidases"/>
    <property type="match status" value="1"/>
</dbReference>
<proteinExistence type="predicted"/>
<name>W1XP72_9ZZZZ</name>
<evidence type="ECO:0000313" key="1">
    <source>
        <dbReference type="EMBL" id="ETJ31260.1"/>
    </source>
</evidence>
<sequence length="103" mass="11397">MVGELDAILCPRHPRADDLTGAAHCCGHNVQIANMFAVAMGLQAVMDELAGDVVLFAVPAEEMIEIDYRNKLREQGKLKYMGGKQQLIYEGAFDDIDMAMQMH</sequence>
<reference evidence="1" key="1">
    <citation type="submission" date="2013-12" db="EMBL/GenBank/DDBJ databases">
        <title>A Varibaculum cambriense genome reconstructed from a premature infant gut community with otherwise low bacterial novelty that shifts toward anaerobic metabolism during the third week of life.</title>
        <authorList>
            <person name="Brown C.T."/>
            <person name="Sharon I."/>
            <person name="Thomas B.C."/>
            <person name="Castelle C.J."/>
            <person name="Morowitz M.J."/>
            <person name="Banfield J.F."/>
        </authorList>
    </citation>
    <scope>NUCLEOTIDE SEQUENCE</scope>
</reference>
<dbReference type="GO" id="GO:0016787">
    <property type="term" value="F:hydrolase activity"/>
    <property type="evidence" value="ECO:0007669"/>
    <property type="project" value="UniProtKB-KW"/>
</dbReference>
<feature type="non-terminal residue" evidence="1">
    <location>
        <position position="103"/>
    </location>
</feature>
<feature type="non-terminal residue" evidence="1">
    <location>
        <position position="1"/>
    </location>
</feature>
<protein>
    <submittedName>
        <fullName evidence="1">Amidohydrolase</fullName>
    </submittedName>
</protein>
<organism evidence="1">
    <name type="scientific">human gut metagenome</name>
    <dbReference type="NCBI Taxonomy" id="408170"/>
    <lineage>
        <taxon>unclassified sequences</taxon>
        <taxon>metagenomes</taxon>
        <taxon>organismal metagenomes</taxon>
    </lineage>
</organism>
<accession>W1XP72</accession>
<comment type="caution">
    <text evidence="1">The sequence shown here is derived from an EMBL/GenBank/DDBJ whole genome shotgun (WGS) entry which is preliminary data.</text>
</comment>
<gene>
    <name evidence="1" type="ORF">Q604_UNBC14238G0001</name>
</gene>
<keyword evidence="1" id="KW-0378">Hydrolase</keyword>
<dbReference type="Gene3D" id="3.40.630.10">
    <property type="entry name" value="Zn peptidases"/>
    <property type="match status" value="1"/>
</dbReference>
<dbReference type="AlphaFoldDB" id="W1XP72"/>
<dbReference type="EMBL" id="AZMM01014238">
    <property type="protein sequence ID" value="ETJ31260.1"/>
    <property type="molecule type" value="Genomic_DNA"/>
</dbReference>